<evidence type="ECO:0000256" key="1">
    <source>
        <dbReference type="ARBA" id="ARBA00023125"/>
    </source>
</evidence>
<dbReference type="PROSITE" id="PS50977">
    <property type="entry name" value="HTH_TETR_2"/>
    <property type="match status" value="1"/>
</dbReference>
<dbReference type="PANTHER" id="PTHR30055">
    <property type="entry name" value="HTH-TYPE TRANSCRIPTIONAL REGULATOR RUTR"/>
    <property type="match status" value="1"/>
</dbReference>
<keyword evidence="5" id="KW-1185">Reference proteome</keyword>
<dbReference type="Pfam" id="PF00440">
    <property type="entry name" value="TetR_N"/>
    <property type="match status" value="1"/>
</dbReference>
<evidence type="ECO:0000313" key="4">
    <source>
        <dbReference type="EMBL" id="GAA2079700.1"/>
    </source>
</evidence>
<sequence>MSETPGTTRRRSATRERLLDAARDVLAREGIHGASVEHICEHAGFTRGAFYSNFASKDELVQALFEREFADLMSGIEEAVDPQTYAGLAPGESLGRIMDRFLELRPPDRDFFLLHAEFQLRGLRGDIGGEEFNALWRMVGVRISAVVERVLSDLGLRTSIPVRQLVTILLGTYDAELREALVEDRPLDADLLRVTLPALLLAATEPAD</sequence>
<dbReference type="PANTHER" id="PTHR30055:SF241">
    <property type="entry name" value="TRANSCRIPTIONAL REGULATORY PROTEIN"/>
    <property type="match status" value="1"/>
</dbReference>
<organism evidence="4 5">
    <name type="scientific">Aeromicrobium halocynthiae</name>
    <dbReference type="NCBI Taxonomy" id="560557"/>
    <lineage>
        <taxon>Bacteria</taxon>
        <taxon>Bacillati</taxon>
        <taxon>Actinomycetota</taxon>
        <taxon>Actinomycetes</taxon>
        <taxon>Propionibacteriales</taxon>
        <taxon>Nocardioidaceae</taxon>
        <taxon>Aeromicrobium</taxon>
    </lineage>
</organism>
<accession>A0ABN2W2L4</accession>
<dbReference type="RefSeq" id="WP_344327550.1">
    <property type="nucleotide sequence ID" value="NZ_BAAAPY010000006.1"/>
</dbReference>
<proteinExistence type="predicted"/>
<feature type="DNA-binding region" description="H-T-H motif" evidence="2">
    <location>
        <begin position="35"/>
        <end position="54"/>
    </location>
</feature>
<reference evidence="4 5" key="1">
    <citation type="journal article" date="2019" name="Int. J. Syst. Evol. Microbiol.">
        <title>The Global Catalogue of Microorganisms (GCM) 10K type strain sequencing project: providing services to taxonomists for standard genome sequencing and annotation.</title>
        <authorList>
            <consortium name="The Broad Institute Genomics Platform"/>
            <consortium name="The Broad Institute Genome Sequencing Center for Infectious Disease"/>
            <person name="Wu L."/>
            <person name="Ma J."/>
        </authorList>
    </citation>
    <scope>NUCLEOTIDE SEQUENCE [LARGE SCALE GENOMIC DNA]</scope>
    <source>
        <strain evidence="4 5">JCM 15749</strain>
    </source>
</reference>
<evidence type="ECO:0000256" key="2">
    <source>
        <dbReference type="PROSITE-ProRule" id="PRU00335"/>
    </source>
</evidence>
<evidence type="ECO:0000259" key="3">
    <source>
        <dbReference type="PROSITE" id="PS50977"/>
    </source>
</evidence>
<dbReference type="Gene3D" id="1.10.357.10">
    <property type="entry name" value="Tetracycline Repressor, domain 2"/>
    <property type="match status" value="1"/>
</dbReference>
<dbReference type="SUPFAM" id="SSF46689">
    <property type="entry name" value="Homeodomain-like"/>
    <property type="match status" value="1"/>
</dbReference>
<dbReference type="InterPro" id="IPR001647">
    <property type="entry name" value="HTH_TetR"/>
</dbReference>
<name>A0ABN2W2L4_9ACTN</name>
<dbReference type="PRINTS" id="PR00455">
    <property type="entry name" value="HTHTETR"/>
</dbReference>
<dbReference type="Proteomes" id="UP001501480">
    <property type="component" value="Unassembled WGS sequence"/>
</dbReference>
<evidence type="ECO:0000313" key="5">
    <source>
        <dbReference type="Proteomes" id="UP001501480"/>
    </source>
</evidence>
<comment type="caution">
    <text evidence="4">The sequence shown here is derived from an EMBL/GenBank/DDBJ whole genome shotgun (WGS) entry which is preliminary data.</text>
</comment>
<dbReference type="InterPro" id="IPR050109">
    <property type="entry name" value="HTH-type_TetR-like_transc_reg"/>
</dbReference>
<gene>
    <name evidence="4" type="ORF">GCM10009821_19920</name>
</gene>
<dbReference type="EMBL" id="BAAAPY010000006">
    <property type="protein sequence ID" value="GAA2079700.1"/>
    <property type="molecule type" value="Genomic_DNA"/>
</dbReference>
<protein>
    <recommendedName>
        <fullName evidence="3">HTH tetR-type domain-containing protein</fullName>
    </recommendedName>
</protein>
<feature type="domain" description="HTH tetR-type" evidence="3">
    <location>
        <begin position="12"/>
        <end position="72"/>
    </location>
</feature>
<dbReference type="InterPro" id="IPR009057">
    <property type="entry name" value="Homeodomain-like_sf"/>
</dbReference>
<keyword evidence="1 2" id="KW-0238">DNA-binding</keyword>